<dbReference type="InterPro" id="IPR001469">
    <property type="entry name" value="ATP_synth_F1_dsu/esu"/>
</dbReference>
<protein>
    <submittedName>
        <fullName evidence="10">ATP synthase F1 subcomplex epsilon subunit</fullName>
    </submittedName>
</protein>
<dbReference type="CDD" id="cd12152">
    <property type="entry name" value="F1-ATPase_delta"/>
    <property type="match status" value="1"/>
</dbReference>
<keyword evidence="5 8" id="KW-0406">Ion transport</keyword>
<evidence type="ECO:0000313" key="11">
    <source>
        <dbReference type="Proteomes" id="UP000245535"/>
    </source>
</evidence>
<evidence type="ECO:0000256" key="5">
    <source>
        <dbReference type="ARBA" id="ARBA00023065"/>
    </source>
</evidence>
<dbReference type="InterPro" id="IPR036771">
    <property type="entry name" value="ATPsynth_dsu/esu_N"/>
</dbReference>
<keyword evidence="4 8" id="KW-0813">Transport</keyword>
<organism evidence="10 11">
    <name type="scientific">Sediminitomix flava</name>
    <dbReference type="NCBI Taxonomy" id="379075"/>
    <lineage>
        <taxon>Bacteria</taxon>
        <taxon>Pseudomonadati</taxon>
        <taxon>Bacteroidota</taxon>
        <taxon>Cytophagia</taxon>
        <taxon>Cytophagales</taxon>
        <taxon>Flammeovirgaceae</taxon>
        <taxon>Sediminitomix</taxon>
    </lineage>
</organism>
<sequence length="83" mass="8941">MHLELLTPDTKAFDGEVESVKVPGSRGTFEILHNHAAVVSTLVKGEVRILSKAKGDQVFTIDAGTVEVLDNKIVVLAESIINE</sequence>
<feature type="domain" description="ATP synthase F1 complex delta/epsilon subunit N-terminal" evidence="9">
    <location>
        <begin position="1"/>
        <end position="79"/>
    </location>
</feature>
<dbReference type="GO" id="GO:0045259">
    <property type="term" value="C:proton-transporting ATP synthase complex"/>
    <property type="evidence" value="ECO:0007669"/>
    <property type="project" value="UniProtKB-KW"/>
</dbReference>
<proteinExistence type="inferred from homology"/>
<evidence type="ECO:0000313" key="10">
    <source>
        <dbReference type="EMBL" id="PWJ39102.1"/>
    </source>
</evidence>
<evidence type="ECO:0000256" key="2">
    <source>
        <dbReference type="ARBA" id="ARBA00004184"/>
    </source>
</evidence>
<dbReference type="NCBIfam" id="TIGR01216">
    <property type="entry name" value="ATP_synt_epsi"/>
    <property type="match status" value="1"/>
</dbReference>
<evidence type="ECO:0000256" key="3">
    <source>
        <dbReference type="ARBA" id="ARBA00005712"/>
    </source>
</evidence>
<keyword evidence="8" id="KW-0066">ATP synthesis</keyword>
<dbReference type="Pfam" id="PF02823">
    <property type="entry name" value="ATP-synt_DE_N"/>
    <property type="match status" value="1"/>
</dbReference>
<evidence type="ECO:0000259" key="9">
    <source>
        <dbReference type="Pfam" id="PF02823"/>
    </source>
</evidence>
<dbReference type="InterPro" id="IPR020546">
    <property type="entry name" value="ATP_synth_F1_dsu/esu_N"/>
</dbReference>
<keyword evidence="6" id="KW-0472">Membrane</keyword>
<accession>A0A315Z5W8</accession>
<dbReference type="OrthoDB" id="5294255at2"/>
<gene>
    <name evidence="10" type="ORF">BC781_1063</name>
</gene>
<reference evidence="10 11" key="1">
    <citation type="submission" date="2018-03" db="EMBL/GenBank/DDBJ databases">
        <title>Genomic Encyclopedia of Archaeal and Bacterial Type Strains, Phase II (KMG-II): from individual species to whole genera.</title>
        <authorList>
            <person name="Goeker M."/>
        </authorList>
    </citation>
    <scope>NUCLEOTIDE SEQUENCE [LARGE SCALE GENOMIC DNA]</scope>
    <source>
        <strain evidence="10 11">DSM 28229</strain>
    </source>
</reference>
<evidence type="ECO:0000256" key="6">
    <source>
        <dbReference type="ARBA" id="ARBA00023136"/>
    </source>
</evidence>
<comment type="caution">
    <text evidence="10">The sequence shown here is derived from an EMBL/GenBank/DDBJ whole genome shotgun (WGS) entry which is preliminary data.</text>
</comment>
<dbReference type="Proteomes" id="UP000245535">
    <property type="component" value="Unassembled WGS sequence"/>
</dbReference>
<dbReference type="EMBL" id="QGDO01000006">
    <property type="protein sequence ID" value="PWJ39102.1"/>
    <property type="molecule type" value="Genomic_DNA"/>
</dbReference>
<evidence type="ECO:0000256" key="4">
    <source>
        <dbReference type="ARBA" id="ARBA00022448"/>
    </source>
</evidence>
<comment type="subunit">
    <text evidence="8">F-type ATPases have 2 components, CF(1) - the catalytic core - and CF(0) - the membrane proton channel. CF(1) has five subunits: alpha(3), beta(3), gamma(1), delta(1), epsilon(1). CF(0) has three main subunits: a, b and c.</text>
</comment>
<evidence type="ECO:0000256" key="8">
    <source>
        <dbReference type="RuleBase" id="RU003656"/>
    </source>
</evidence>
<comment type="subcellular location">
    <subcellularLocation>
        <location evidence="2">Endomembrane system</location>
        <topology evidence="2">Peripheral membrane protein</topology>
    </subcellularLocation>
</comment>
<dbReference type="RefSeq" id="WP_109620831.1">
    <property type="nucleotide sequence ID" value="NZ_QGDO01000006.1"/>
</dbReference>
<keyword evidence="11" id="KW-1185">Reference proteome</keyword>
<keyword evidence="7 8" id="KW-0139">CF(1)</keyword>
<comment type="similarity">
    <text evidence="3 8">Belongs to the ATPase epsilon chain family.</text>
</comment>
<dbReference type="Gene3D" id="2.60.15.10">
    <property type="entry name" value="F0F1 ATP synthase delta/epsilon subunit, N-terminal"/>
    <property type="match status" value="1"/>
</dbReference>
<name>A0A315Z5W8_SEDFL</name>
<dbReference type="GO" id="GO:0012505">
    <property type="term" value="C:endomembrane system"/>
    <property type="evidence" value="ECO:0007669"/>
    <property type="project" value="UniProtKB-SubCell"/>
</dbReference>
<evidence type="ECO:0000256" key="7">
    <source>
        <dbReference type="ARBA" id="ARBA00023196"/>
    </source>
</evidence>
<dbReference type="SUPFAM" id="SSF51344">
    <property type="entry name" value="Epsilon subunit of F1F0-ATP synthase N-terminal domain"/>
    <property type="match status" value="1"/>
</dbReference>
<evidence type="ECO:0000256" key="1">
    <source>
        <dbReference type="ARBA" id="ARBA00003543"/>
    </source>
</evidence>
<comment type="function">
    <text evidence="1">Produces ATP from ADP in the presence of a proton gradient across the membrane.</text>
</comment>
<dbReference type="AlphaFoldDB" id="A0A315Z5W8"/>
<dbReference type="GO" id="GO:0046933">
    <property type="term" value="F:proton-transporting ATP synthase activity, rotational mechanism"/>
    <property type="evidence" value="ECO:0007669"/>
    <property type="project" value="InterPro"/>
</dbReference>